<keyword evidence="4" id="KW-1185">Reference proteome</keyword>
<sequence length="202" mass="22569">MDGNLVLLLLDLGFHGGWRNGVSSFNEFIHEISVDSDSSSIDYASNEEYYDESMSSTPQSQDSRVSRASSFYKSSTAPSTSGSTQPPHVHSSMKFNFIKDHIIHHTTDRRRGVVKDFQLAIEIFIESLTTDARTCQDVITELGYPYEAISVVTSNGYVLLLERILRRDARKVVYLQHEIMDSSMGWVSNGVVGSPAFAAFDQ</sequence>
<feature type="compositionally biased region" description="Polar residues" evidence="1">
    <location>
        <begin position="53"/>
        <end position="86"/>
    </location>
</feature>
<dbReference type="Proteomes" id="UP000631114">
    <property type="component" value="Unassembled WGS sequence"/>
</dbReference>
<dbReference type="InterPro" id="IPR029058">
    <property type="entry name" value="AB_hydrolase_fold"/>
</dbReference>
<dbReference type="PANTHER" id="PTHR11005">
    <property type="entry name" value="LYSOSOMAL ACID LIPASE-RELATED"/>
    <property type="match status" value="1"/>
</dbReference>
<dbReference type="AlphaFoldDB" id="A0A835GX15"/>
<comment type="caution">
    <text evidence="3">The sequence shown here is derived from an EMBL/GenBank/DDBJ whole genome shotgun (WGS) entry which is preliminary data.</text>
</comment>
<proteinExistence type="predicted"/>
<feature type="domain" description="Partial AB-hydrolase lipase" evidence="2">
    <location>
        <begin position="136"/>
        <end position="190"/>
    </location>
</feature>
<gene>
    <name evidence="3" type="ORF">IFM89_003560</name>
</gene>
<dbReference type="EMBL" id="JADFTS010000009">
    <property type="protein sequence ID" value="KAF9587523.1"/>
    <property type="molecule type" value="Genomic_DNA"/>
</dbReference>
<name>A0A835GX15_9MAGN</name>
<dbReference type="Gene3D" id="3.40.50.1820">
    <property type="entry name" value="alpha/beta hydrolase"/>
    <property type="match status" value="1"/>
</dbReference>
<feature type="region of interest" description="Disordered" evidence="1">
    <location>
        <begin position="49"/>
        <end position="88"/>
    </location>
</feature>
<evidence type="ECO:0000313" key="3">
    <source>
        <dbReference type="EMBL" id="KAF9587523.1"/>
    </source>
</evidence>
<evidence type="ECO:0000256" key="1">
    <source>
        <dbReference type="SAM" id="MobiDB-lite"/>
    </source>
</evidence>
<evidence type="ECO:0000259" key="2">
    <source>
        <dbReference type="Pfam" id="PF04083"/>
    </source>
</evidence>
<accession>A0A835GX15</accession>
<reference evidence="3 4" key="1">
    <citation type="submission" date="2020-10" db="EMBL/GenBank/DDBJ databases">
        <title>The Coptis chinensis genome and diversification of protoberbering-type alkaloids.</title>
        <authorList>
            <person name="Wang B."/>
            <person name="Shu S."/>
            <person name="Song C."/>
            <person name="Liu Y."/>
        </authorList>
    </citation>
    <scope>NUCLEOTIDE SEQUENCE [LARGE SCALE GENOMIC DNA]</scope>
    <source>
        <strain evidence="3">HL-2020</strain>
        <tissue evidence="3">Leaf</tissue>
    </source>
</reference>
<protein>
    <recommendedName>
        <fullName evidence="2">Partial AB-hydrolase lipase domain-containing protein</fullName>
    </recommendedName>
</protein>
<feature type="non-terminal residue" evidence="3">
    <location>
        <position position="202"/>
    </location>
</feature>
<dbReference type="GO" id="GO:0006629">
    <property type="term" value="P:lipid metabolic process"/>
    <property type="evidence" value="ECO:0007669"/>
    <property type="project" value="InterPro"/>
</dbReference>
<evidence type="ECO:0000313" key="4">
    <source>
        <dbReference type="Proteomes" id="UP000631114"/>
    </source>
</evidence>
<dbReference type="InterPro" id="IPR006693">
    <property type="entry name" value="AB_hydrolase_lipase"/>
</dbReference>
<organism evidence="3 4">
    <name type="scientific">Coptis chinensis</name>
    <dbReference type="NCBI Taxonomy" id="261450"/>
    <lineage>
        <taxon>Eukaryota</taxon>
        <taxon>Viridiplantae</taxon>
        <taxon>Streptophyta</taxon>
        <taxon>Embryophyta</taxon>
        <taxon>Tracheophyta</taxon>
        <taxon>Spermatophyta</taxon>
        <taxon>Magnoliopsida</taxon>
        <taxon>Ranunculales</taxon>
        <taxon>Ranunculaceae</taxon>
        <taxon>Coptidoideae</taxon>
        <taxon>Coptis</taxon>
    </lineage>
</organism>
<dbReference type="Pfam" id="PF04083">
    <property type="entry name" value="Abhydro_lipase"/>
    <property type="match status" value="1"/>
</dbReference>
<dbReference type="OrthoDB" id="6514505at2759"/>